<feature type="compositionally biased region" description="Low complexity" evidence="1">
    <location>
        <begin position="553"/>
        <end position="568"/>
    </location>
</feature>
<feature type="region of interest" description="Disordered" evidence="1">
    <location>
        <begin position="553"/>
        <end position="580"/>
    </location>
</feature>
<evidence type="ECO:0000313" key="2">
    <source>
        <dbReference type="EMBL" id="KAK6589180.1"/>
    </source>
</evidence>
<accession>A0AAV9XYA8</accession>
<keyword evidence="3" id="KW-1185">Reference proteome</keyword>
<protein>
    <recommendedName>
        <fullName evidence="4">UBX domain-containing protein</fullName>
    </recommendedName>
</protein>
<sequence length="580" mass="66952">MNESGSFYSRYVSVSENKELCKEENPHDSTDVDNRSKEIEYNESINTLNDSKFGAYSNDRVGIVKSSFSEKGELTKTDVDLNKNCFEKINSCYDNKNSIYLRSDLLKVSRDENNEVVIYVPCKLNMDLESLFYYFSNNSIYLNCEQFANMLHNSKLYHKSKPIDILERMFPKSEEGSLTNEKCIEFNSFMKLLHQFSQFKFRSTGATEQEKLNLVVSFLLNCDIIEVITTKLIKSDKCIQVNDPTMQRKEKEIQTKIEKKDISTQFEKRTTFSVGIDAVCKKSDACCGCNFESRAVKDFSNEHIAEHKRVDNNRINVEEKYHAENRSRNNDVNIFDSEYKVKINLEKGAENDIRTKESRKQKEAESEIITILKNISEEDDKKLFRIFVYYSGPNNDRLSYRQFYNLINDSGLLGGNFEEFLTPVQIERCYSAVLVDPKGVDYWEFKEILLYCGEVSFCGSNPIFAFQSIVKKYIIPLILTIYQPNNFEKCEDVITNNKVPENLELKDVKSLQSMINRAILPWFRLGKQPFITESDEYSESCSCSNHDSECSFSGKSGYSSSTFSQKSSMCCKDSSANDSS</sequence>
<dbReference type="SUPFAM" id="SSF47473">
    <property type="entry name" value="EF-hand"/>
    <property type="match status" value="2"/>
</dbReference>
<dbReference type="AlphaFoldDB" id="A0AAV9XYA8"/>
<comment type="caution">
    <text evidence="2">The sequence shown here is derived from an EMBL/GenBank/DDBJ whole genome shotgun (WGS) entry which is preliminary data.</text>
</comment>
<dbReference type="Proteomes" id="UP001311799">
    <property type="component" value="Unassembled WGS sequence"/>
</dbReference>
<gene>
    <name evidence="2" type="ORF">RS030_213392</name>
</gene>
<dbReference type="EMBL" id="JAWDEY010000013">
    <property type="protein sequence ID" value="KAK6589180.1"/>
    <property type="molecule type" value="Genomic_DNA"/>
</dbReference>
<evidence type="ECO:0000256" key="1">
    <source>
        <dbReference type="SAM" id="MobiDB-lite"/>
    </source>
</evidence>
<evidence type="ECO:0000313" key="3">
    <source>
        <dbReference type="Proteomes" id="UP001311799"/>
    </source>
</evidence>
<reference evidence="2 3" key="1">
    <citation type="submission" date="2023-10" db="EMBL/GenBank/DDBJ databases">
        <title>Comparative genomics analysis reveals potential genetic determinants of host preference in Cryptosporidium xiaoi.</title>
        <authorList>
            <person name="Xiao L."/>
            <person name="Li J."/>
        </authorList>
    </citation>
    <scope>NUCLEOTIDE SEQUENCE [LARGE SCALE GENOMIC DNA]</scope>
    <source>
        <strain evidence="2 3">52996</strain>
    </source>
</reference>
<organism evidence="2 3">
    <name type="scientific">Cryptosporidium xiaoi</name>
    <dbReference type="NCBI Taxonomy" id="659607"/>
    <lineage>
        <taxon>Eukaryota</taxon>
        <taxon>Sar</taxon>
        <taxon>Alveolata</taxon>
        <taxon>Apicomplexa</taxon>
        <taxon>Conoidasida</taxon>
        <taxon>Coccidia</taxon>
        <taxon>Eucoccidiorida</taxon>
        <taxon>Eimeriorina</taxon>
        <taxon>Cryptosporidiidae</taxon>
        <taxon>Cryptosporidium</taxon>
    </lineage>
</organism>
<evidence type="ECO:0008006" key="4">
    <source>
        <dbReference type="Google" id="ProtNLM"/>
    </source>
</evidence>
<dbReference type="InterPro" id="IPR011992">
    <property type="entry name" value="EF-hand-dom_pair"/>
</dbReference>
<name>A0AAV9XYA8_9CRYT</name>
<proteinExistence type="predicted"/>